<dbReference type="InterPro" id="IPR036034">
    <property type="entry name" value="PDZ_sf"/>
</dbReference>
<evidence type="ECO:0000259" key="11">
    <source>
        <dbReference type="PROSITE" id="PS50106"/>
    </source>
</evidence>
<dbReference type="EC" id="3.4.21.-" evidence="7"/>
<dbReference type="PROSITE" id="PS50106">
    <property type="entry name" value="PDZ"/>
    <property type="match status" value="1"/>
</dbReference>
<dbReference type="PANTHER" id="PTHR43253:SF1">
    <property type="entry name" value="TRICORN PROTEASE HOMOLOG 2-RELATED"/>
    <property type="match status" value="1"/>
</dbReference>
<evidence type="ECO:0000313" key="13">
    <source>
        <dbReference type="Proteomes" id="UP000012046"/>
    </source>
</evidence>
<dbReference type="Pfam" id="PF26549">
    <property type="entry name" value="Tricorn_N"/>
    <property type="match status" value="1"/>
</dbReference>
<keyword evidence="5 7" id="KW-0378">Hydrolase</keyword>
<evidence type="ECO:0000256" key="3">
    <source>
        <dbReference type="ARBA" id="ARBA00022490"/>
    </source>
</evidence>
<evidence type="ECO:0000256" key="7">
    <source>
        <dbReference type="PIRNR" id="PIRNR036421"/>
    </source>
</evidence>
<dbReference type="Proteomes" id="UP000012046">
    <property type="component" value="Unassembled WGS sequence"/>
</dbReference>
<accession>H3ZA46</accession>
<dbReference type="PANTHER" id="PTHR43253">
    <property type="entry name" value="TRICORN PROTEASE HOMOLOG 2-RELATED"/>
    <property type="match status" value="1"/>
</dbReference>
<protein>
    <recommendedName>
        <fullName evidence="7">Tricorn protease homolog</fullName>
        <ecNumber evidence="7">3.4.21.-</ecNumber>
    </recommendedName>
</protein>
<evidence type="ECO:0000256" key="6">
    <source>
        <dbReference type="ARBA" id="ARBA00022825"/>
    </source>
</evidence>
<dbReference type="GO" id="GO:0006508">
    <property type="term" value="P:proteolysis"/>
    <property type="evidence" value="ECO:0007669"/>
    <property type="project" value="UniProtKB-UniRule"/>
</dbReference>
<dbReference type="GO" id="GO:0005737">
    <property type="term" value="C:cytoplasm"/>
    <property type="evidence" value="ECO:0007669"/>
    <property type="project" value="UniProtKB-SubCell"/>
</dbReference>
<dbReference type="InterPro" id="IPR005151">
    <property type="entry name" value="Tail-specific_protease"/>
</dbReference>
<feature type="site" description="Transition state stabilizer; via amide nitrogen" evidence="9">
    <location>
        <position position="978"/>
    </location>
</feature>
<feature type="active site" description="Charge relay system" evidence="8">
    <location>
        <position position="755"/>
    </location>
</feature>
<evidence type="ECO:0000256" key="2">
    <source>
        <dbReference type="ARBA" id="ARBA00008524"/>
    </source>
</evidence>
<evidence type="ECO:0000256" key="4">
    <source>
        <dbReference type="ARBA" id="ARBA00022670"/>
    </source>
</evidence>
<dbReference type="RefSeq" id="WP_008949265.1">
    <property type="nucleotide sequence ID" value="NZ_AHTH01000003.1"/>
</dbReference>
<dbReference type="SUPFAM" id="SSF52096">
    <property type="entry name" value="ClpP/crotonase"/>
    <property type="match status" value="1"/>
</dbReference>
<name>H3ZA46_9ALTE</name>
<feature type="active site" description="Nucleophile" evidence="8">
    <location>
        <position position="977"/>
    </location>
</feature>
<gene>
    <name evidence="12" type="ORF">AJE_00989</name>
</gene>
<keyword evidence="4 7" id="KW-0645">Protease</keyword>
<keyword evidence="6 7" id="KW-0720">Serine protease</keyword>
<feature type="chain" id="PRO_5003592158" description="Tricorn protease homolog" evidence="10">
    <location>
        <begin position="26"/>
        <end position="1094"/>
    </location>
</feature>
<dbReference type="Pfam" id="PF26550">
    <property type="entry name" value="Tricorn_2nd"/>
    <property type="match status" value="1"/>
</dbReference>
<keyword evidence="3 7" id="KW-0963">Cytoplasm</keyword>
<dbReference type="AlphaFoldDB" id="H3ZA46"/>
<dbReference type="SMART" id="SM00228">
    <property type="entry name" value="PDZ"/>
    <property type="match status" value="1"/>
</dbReference>
<dbReference type="CDD" id="cd07562">
    <property type="entry name" value="Peptidase_S41_TRI"/>
    <property type="match status" value="1"/>
</dbReference>
<keyword evidence="13" id="KW-1185">Reference proteome</keyword>
<dbReference type="Gene3D" id="3.90.226.10">
    <property type="entry name" value="2-enoyl-CoA Hydratase, Chain A, domain 1"/>
    <property type="match status" value="1"/>
</dbReference>
<dbReference type="InterPro" id="IPR029045">
    <property type="entry name" value="ClpP/crotonase-like_dom_sf"/>
</dbReference>
<feature type="signal peptide" evidence="10">
    <location>
        <begin position="1"/>
        <end position="25"/>
    </location>
</feature>
<evidence type="ECO:0000256" key="5">
    <source>
        <dbReference type="ARBA" id="ARBA00022801"/>
    </source>
</evidence>
<sequence>MAIGRRFPLTLLSLCFASCFNPALASTASEGYYRFPALQQQQLVFTAEGDIWKGSLGQQQAQRLTTHPALERDPLLAADGQTLYFVANYEGTDEVYQLALSGGPAQRLTFENSRVRLLQSLSDGRLLYATDNASGPANFWQLTLLDPKTGLSTILPLADANSGQLDESSNTLFFTRFGLHLTGDNAKVYRGGAMGELWRWTLGSSVEAERLLPEHTGSISQPQVANGRVYFVSDADGNSNIWSVTLAGQDLQQHTQQQDWRIGRLSVSGGKAVYQLGADLVQLDLQTGQSQTLPLQLASDRLQQRERWLDKPLSYLTDVTANANTKQAALTVRSQIILVGQDNRRTVQIATPEGSRSRQALLSHDGNWVYAINDASGENEIWRFAADGANRAEQLTKDGSTFRWGLHLSPDGRYLAHDDKNGDLWLLDLQTGSNRKIYQQGWGHSPYADVIWSADSQLLAFTLNHQQRPRSQVVLYSLAEQRSEVLTSDKYESYAPAFSPDGLWLYFLSDRQFRATPSSPWGDRNLGPMFDKRAEIFALSLKADACFPFAPAQELVNCDNKAATETMQGRRAQRIDWQGLASRLWQVPVSAGNYRQLSLNNERLYLLSREQGEQASELLTVNIAQRAVKTSSVSKGVARYQLSADGKTLFIQKAAQDNSGELLLVPASDKLPADLSTARLNTAALRLAVVPQTEWRQMFNDAWLMHRDFLFDKNMRGLDWQATRSKYLPLLQRVTDRHELDDLLSQMMGELNALHSQVRGGEYRDDPTAPGAASLGARLNNQPGGVQVAHIYQTDPELPAQASPLARPGVNIQAGDVIIAVNGQRISNLAELTTALRNQAGRQVLLELKRGNTALKRIVEPVPAAQESMLRYQDWVQRNLQQVTEASAGRFGYLHLNAMGPADIANFAREFYAHFQKEGLIIDVRRNRGGNIDSWIIEKLLRRAWSFWQPTHGAPYTNMQQAFRGHLVVLADPLTYSDGETFSAGVRALGLGPVIGQRTAGAGVWLSGRNLLADRGVARVAETPQFAMDGRYIIEGYGVEPDIEVVNLPYASFNGQDAQLQAALNYLTTQLSRQPVQPLRAAPLTPAIAEDIKR</sequence>
<dbReference type="SMART" id="SM00245">
    <property type="entry name" value="TSPc"/>
    <property type="match status" value="1"/>
</dbReference>
<dbReference type="Gene3D" id="2.120.10.60">
    <property type="entry name" value="Tricorn protease N-terminal domain"/>
    <property type="match status" value="1"/>
</dbReference>
<dbReference type="SUPFAM" id="SSF82171">
    <property type="entry name" value="DPP6 N-terminal domain-like"/>
    <property type="match status" value="1"/>
</dbReference>
<evidence type="ECO:0000256" key="8">
    <source>
        <dbReference type="PIRSR" id="PIRSR036421-1"/>
    </source>
</evidence>
<comment type="function">
    <text evidence="7">Degrades oligopeptides.</text>
</comment>
<keyword evidence="10" id="KW-0732">Signal</keyword>
<dbReference type="Pfam" id="PF14685">
    <property type="entry name" value="PDZ_Tricorn"/>
    <property type="match status" value="1"/>
</dbReference>
<dbReference type="PIRSF" id="PIRSF036421">
    <property type="entry name" value="Tricorn_protease"/>
    <property type="match status" value="1"/>
</dbReference>
<dbReference type="STRING" id="1129374.AJE_00989"/>
<dbReference type="EMBL" id="AHTH01000003">
    <property type="protein sequence ID" value="EHR42548.1"/>
    <property type="molecule type" value="Genomic_DNA"/>
</dbReference>
<dbReference type="Gene3D" id="2.130.10.10">
    <property type="entry name" value="YVTN repeat-like/Quinoprotein amine dehydrogenase"/>
    <property type="match status" value="1"/>
</dbReference>
<dbReference type="InterPro" id="IPR028204">
    <property type="entry name" value="Tricorn_C1"/>
</dbReference>
<dbReference type="eggNOG" id="COG4946">
    <property type="taxonomic scope" value="Bacteria"/>
</dbReference>
<comment type="subcellular location">
    <subcellularLocation>
        <location evidence="1 7">Cytoplasm</location>
    </subcellularLocation>
</comment>
<evidence type="ECO:0000256" key="1">
    <source>
        <dbReference type="ARBA" id="ARBA00004496"/>
    </source>
</evidence>
<dbReference type="Pfam" id="PF03572">
    <property type="entry name" value="Peptidase_S41"/>
    <property type="match status" value="1"/>
</dbReference>
<dbReference type="SUPFAM" id="SSF69304">
    <property type="entry name" value="Tricorn protease N-terminal domain"/>
    <property type="match status" value="1"/>
</dbReference>
<organism evidence="12 13">
    <name type="scientific">Alishewanella jeotgali KCTC 22429</name>
    <dbReference type="NCBI Taxonomy" id="1129374"/>
    <lineage>
        <taxon>Bacteria</taxon>
        <taxon>Pseudomonadati</taxon>
        <taxon>Pseudomonadota</taxon>
        <taxon>Gammaproteobacteria</taxon>
        <taxon>Alteromonadales</taxon>
        <taxon>Alteromonadaceae</taxon>
        <taxon>Alishewanella</taxon>
    </lineage>
</organism>
<dbReference type="SUPFAM" id="SSF50156">
    <property type="entry name" value="PDZ domain-like"/>
    <property type="match status" value="1"/>
</dbReference>
<dbReference type="GO" id="GO:0008236">
    <property type="term" value="F:serine-type peptidase activity"/>
    <property type="evidence" value="ECO:0007669"/>
    <property type="project" value="UniProtKB-UniRule"/>
</dbReference>
<dbReference type="Gene3D" id="3.30.750.44">
    <property type="match status" value="1"/>
</dbReference>
<proteinExistence type="inferred from homology"/>
<dbReference type="PATRIC" id="fig|1129374.4.peg.200"/>
<comment type="caution">
    <text evidence="12">The sequence shown here is derived from an EMBL/GenBank/DDBJ whole genome shotgun (WGS) entry which is preliminary data.</text>
</comment>
<dbReference type="Gene3D" id="2.30.42.10">
    <property type="match status" value="1"/>
</dbReference>
<evidence type="ECO:0000313" key="12">
    <source>
        <dbReference type="EMBL" id="EHR42548.1"/>
    </source>
</evidence>
<reference evidence="12 13" key="1">
    <citation type="journal article" date="2012" name="J. Bacteriol.">
        <title>Genome Sequence of Extracellular-Protease-Producing Alishewanella jeotgali Isolated from Traditional Korean Fermented Seafood.</title>
        <authorList>
            <person name="Jung J."/>
            <person name="Chun J."/>
            <person name="Park W."/>
        </authorList>
    </citation>
    <scope>NUCLEOTIDE SEQUENCE [LARGE SCALE GENOMIC DNA]</scope>
    <source>
        <strain evidence="12 13">KCTC 22429</strain>
    </source>
</reference>
<dbReference type="eggNOG" id="COG0793">
    <property type="taxonomic scope" value="Bacteria"/>
</dbReference>
<dbReference type="InterPro" id="IPR015943">
    <property type="entry name" value="WD40/YVTN_repeat-like_dom_sf"/>
</dbReference>
<dbReference type="InterPro" id="IPR001478">
    <property type="entry name" value="PDZ"/>
</dbReference>
<dbReference type="Pfam" id="PF14684">
    <property type="entry name" value="Tricorn_C1"/>
    <property type="match status" value="1"/>
</dbReference>
<evidence type="ECO:0000256" key="10">
    <source>
        <dbReference type="SAM" id="SignalP"/>
    </source>
</evidence>
<dbReference type="InterPro" id="IPR012393">
    <property type="entry name" value="Tricorn_protease"/>
</dbReference>
<feature type="domain" description="PDZ" evidence="11">
    <location>
        <begin position="771"/>
        <end position="851"/>
    </location>
</feature>
<evidence type="ECO:0000256" key="9">
    <source>
        <dbReference type="PIRSR" id="PIRSR036421-3"/>
    </source>
</evidence>
<comment type="similarity">
    <text evidence="2 7">Belongs to the peptidase S41B family.</text>
</comment>
<dbReference type="InterPro" id="IPR029414">
    <property type="entry name" value="Tricorn_PDZ"/>
</dbReference>
<feature type="active site" description="Charge relay system" evidence="8">
    <location>
        <position position="1035"/>
    </location>
</feature>